<dbReference type="Gene3D" id="3.30.360.10">
    <property type="entry name" value="Dihydrodipicolinate Reductase, domain 2"/>
    <property type="match status" value="1"/>
</dbReference>
<sequence>GTDGWVEADYSSRSLKTHPESILKSPIRPDEIRLPLKDEKRDFIDAVKTRGQTLADAEVGHRTTSLCQLGHIAIQLGRKLRWDPDTERFVNEDSANRLLSRPMRSPWRL</sequence>
<evidence type="ECO:0000313" key="2">
    <source>
        <dbReference type="EMBL" id="GAF81232.1"/>
    </source>
</evidence>
<organism evidence="2">
    <name type="scientific">marine sediment metagenome</name>
    <dbReference type="NCBI Taxonomy" id="412755"/>
    <lineage>
        <taxon>unclassified sequences</taxon>
        <taxon>metagenomes</taxon>
        <taxon>ecological metagenomes</taxon>
    </lineage>
</organism>
<dbReference type="Pfam" id="PF19051">
    <property type="entry name" value="GFO_IDH_MocA_C2"/>
    <property type="match status" value="1"/>
</dbReference>
<name>X0SZ61_9ZZZZ</name>
<evidence type="ECO:0000259" key="1">
    <source>
        <dbReference type="Pfam" id="PF19051"/>
    </source>
</evidence>
<feature type="domain" description="Gfo/Idh/MocA-like oxidoreductase bacterial type C-terminal" evidence="1">
    <location>
        <begin position="37"/>
        <end position="108"/>
    </location>
</feature>
<feature type="non-terminal residue" evidence="2">
    <location>
        <position position="1"/>
    </location>
</feature>
<dbReference type="InterPro" id="IPR043906">
    <property type="entry name" value="Gfo/Idh/MocA_OxRdtase_bact_C"/>
</dbReference>
<proteinExistence type="predicted"/>
<reference evidence="2" key="1">
    <citation type="journal article" date="2014" name="Front. Microbiol.">
        <title>High frequency of phylogenetically diverse reductive dehalogenase-homologous genes in deep subseafloor sedimentary metagenomes.</title>
        <authorList>
            <person name="Kawai M."/>
            <person name="Futagami T."/>
            <person name="Toyoda A."/>
            <person name="Takaki Y."/>
            <person name="Nishi S."/>
            <person name="Hori S."/>
            <person name="Arai W."/>
            <person name="Tsubouchi T."/>
            <person name="Morono Y."/>
            <person name="Uchiyama I."/>
            <person name="Ito T."/>
            <person name="Fujiyama A."/>
            <person name="Inagaki F."/>
            <person name="Takami H."/>
        </authorList>
    </citation>
    <scope>NUCLEOTIDE SEQUENCE</scope>
    <source>
        <strain evidence="2">Expedition CK06-06</strain>
    </source>
</reference>
<dbReference type="EMBL" id="BARS01008606">
    <property type="protein sequence ID" value="GAF81232.1"/>
    <property type="molecule type" value="Genomic_DNA"/>
</dbReference>
<dbReference type="AlphaFoldDB" id="X0SZ61"/>
<protein>
    <recommendedName>
        <fullName evidence="1">Gfo/Idh/MocA-like oxidoreductase bacterial type C-terminal domain-containing protein</fullName>
    </recommendedName>
</protein>
<accession>X0SZ61</accession>
<gene>
    <name evidence="2" type="ORF">S01H1_16369</name>
</gene>
<comment type="caution">
    <text evidence="2">The sequence shown here is derived from an EMBL/GenBank/DDBJ whole genome shotgun (WGS) entry which is preliminary data.</text>
</comment>